<dbReference type="Pfam" id="PF06687">
    <property type="entry name" value="SUR7"/>
    <property type="match status" value="1"/>
</dbReference>
<feature type="transmembrane region" description="Helical" evidence="2">
    <location>
        <begin position="129"/>
        <end position="160"/>
    </location>
</feature>
<proteinExistence type="predicted"/>
<dbReference type="Proteomes" id="UP000196158">
    <property type="component" value="Unassembled WGS sequence"/>
</dbReference>
<dbReference type="AlphaFoldDB" id="A0A1X7R0G1"/>
<dbReference type="PANTHER" id="PTHR28013:SF8">
    <property type="entry name" value="AEL027WP"/>
    <property type="match status" value="1"/>
</dbReference>
<organism evidence="3 4">
    <name type="scientific">Maudiozyma saulgeensis</name>
    <dbReference type="NCBI Taxonomy" id="1789683"/>
    <lineage>
        <taxon>Eukaryota</taxon>
        <taxon>Fungi</taxon>
        <taxon>Dikarya</taxon>
        <taxon>Ascomycota</taxon>
        <taxon>Saccharomycotina</taxon>
        <taxon>Saccharomycetes</taxon>
        <taxon>Saccharomycetales</taxon>
        <taxon>Saccharomycetaceae</taxon>
        <taxon>Maudiozyma</taxon>
    </lineage>
</organism>
<keyword evidence="4" id="KW-1185">Reference proteome</keyword>
<reference evidence="3 4" key="1">
    <citation type="submission" date="2017-04" db="EMBL/GenBank/DDBJ databases">
        <authorList>
            <person name="Afonso C.L."/>
            <person name="Miller P.J."/>
            <person name="Scott M.A."/>
            <person name="Spackman E."/>
            <person name="Goraichik I."/>
            <person name="Dimitrov K.M."/>
            <person name="Suarez D.L."/>
            <person name="Swayne D.E."/>
        </authorList>
    </citation>
    <scope>NUCLEOTIDE SEQUENCE [LARGE SCALE GENOMIC DNA]</scope>
</reference>
<sequence>MPAKSGIYFTIIGVFQFISMAFLIICCVTAPVFKQIGLSKYESITYGVFGYCSDSDGCSKAKASYDPYSLTQDNDSWKLNSNARKTLGSILIIMPIAAGLNFFAFIAALTSSIMSFFNYSASSGNGSGISAISFVINIIFQLIAFLSAALMCIVTFLLFYPHITWCSWLLIPASVLPLLSLPLLFFAYLSKGSNNNEYIDQDEIGLSGNQRLLNVEDLYDNNNAGIDPMNHTVLPDIEHANPMEKKDDGLTFATRSDSEDSDSSLNKEKFKVYDNTVDNLTQQDDNNQMNADDDDDDEGRNSQQRFSVIESDTDETKMHKYIPSESLGSSVYSEKDHYSEIQPRNNKIMQDFMNNSNSNYTIPEQYSQEEKGSVVTSISRNGINNNNTATVPYPDSNISSNHGQRQFQQMPMNMNYPPQQRQNYIPQQQGPTASEIIMQNNPNFLPNGSNRMNPRMQRPYQQGNFQNRGFPQQQTGNTHFAPAYKRRINNRANVYQNLNNNGFGAGGAYNFR</sequence>
<dbReference type="OrthoDB" id="2354757at2759"/>
<evidence type="ECO:0000256" key="1">
    <source>
        <dbReference type="SAM" id="MobiDB-lite"/>
    </source>
</evidence>
<dbReference type="STRING" id="1789683.A0A1X7R0G1"/>
<dbReference type="EMBL" id="FXLY01000003">
    <property type="protein sequence ID" value="SMN18969.1"/>
    <property type="molecule type" value="Genomic_DNA"/>
</dbReference>
<dbReference type="GO" id="GO:0032153">
    <property type="term" value="C:cell division site"/>
    <property type="evidence" value="ECO:0007669"/>
    <property type="project" value="TreeGrafter"/>
</dbReference>
<feature type="transmembrane region" description="Helical" evidence="2">
    <location>
        <begin position="6"/>
        <end position="33"/>
    </location>
</feature>
<evidence type="ECO:0000256" key="2">
    <source>
        <dbReference type="SAM" id="Phobius"/>
    </source>
</evidence>
<feature type="transmembrane region" description="Helical" evidence="2">
    <location>
        <begin position="167"/>
        <end position="189"/>
    </location>
</feature>
<evidence type="ECO:0008006" key="5">
    <source>
        <dbReference type="Google" id="ProtNLM"/>
    </source>
</evidence>
<keyword evidence="2" id="KW-0472">Membrane</keyword>
<accession>A0A1X7R0G1</accession>
<dbReference type="GO" id="GO:0005886">
    <property type="term" value="C:plasma membrane"/>
    <property type="evidence" value="ECO:0007669"/>
    <property type="project" value="InterPro"/>
</dbReference>
<evidence type="ECO:0000313" key="4">
    <source>
        <dbReference type="Proteomes" id="UP000196158"/>
    </source>
</evidence>
<dbReference type="InterPro" id="IPR009571">
    <property type="entry name" value="SUR7/Rim9-like_fungi"/>
</dbReference>
<evidence type="ECO:0000313" key="3">
    <source>
        <dbReference type="EMBL" id="SMN18969.1"/>
    </source>
</evidence>
<keyword evidence="2" id="KW-0812">Transmembrane</keyword>
<feature type="transmembrane region" description="Helical" evidence="2">
    <location>
        <begin position="87"/>
        <end position="109"/>
    </location>
</feature>
<dbReference type="GO" id="GO:0035838">
    <property type="term" value="C:growing cell tip"/>
    <property type="evidence" value="ECO:0007669"/>
    <property type="project" value="TreeGrafter"/>
</dbReference>
<name>A0A1X7R0G1_9SACH</name>
<feature type="region of interest" description="Disordered" evidence="1">
    <location>
        <begin position="378"/>
        <end position="405"/>
    </location>
</feature>
<feature type="region of interest" description="Disordered" evidence="1">
    <location>
        <begin position="247"/>
        <end position="322"/>
    </location>
</feature>
<dbReference type="PANTHER" id="PTHR28013">
    <property type="entry name" value="PROTEIN DCV1-RELATED"/>
    <property type="match status" value="1"/>
</dbReference>
<protein>
    <recommendedName>
        <fullName evidence="5">PH-response regulator protein palI/RIM9</fullName>
    </recommendedName>
</protein>
<keyword evidence="2" id="KW-1133">Transmembrane helix</keyword>
<gene>
    <name evidence="3" type="ORF">KASA_0P00946G</name>
</gene>
<dbReference type="InterPro" id="IPR051380">
    <property type="entry name" value="pH-response_reg_palI/RIM9"/>
</dbReference>